<dbReference type="PANTHER" id="PTHR10629:SF52">
    <property type="entry name" value="DNA (CYTOSINE-5)-METHYLTRANSFERASE 1"/>
    <property type="match status" value="1"/>
</dbReference>
<dbReference type="Pfam" id="PF00145">
    <property type="entry name" value="DNA_methylase"/>
    <property type="match status" value="1"/>
</dbReference>
<keyword evidence="2" id="KW-0489">Methyltransferase</keyword>
<dbReference type="InterPro" id="IPR029063">
    <property type="entry name" value="SAM-dependent_MTases_sf"/>
</dbReference>
<sequence length="261" mass="29693">MRVYNSVSGGTCSTAMALTNPKFPSVIVNTGGNLEEAWSNIYKLQKKRISIIVLSSFIQGYPTYYDYIMKALDLFCGLGGWSDGLAMEGFEVLGVEINQEIADLYKHPVICEDVRNLDPKDFTGYDLIVGSPPCRDFSQTTTFGKYYWKIPPDPEGKGMELVNAFLRFVEEAAPRYWCLENVPGLKKYLDMKPRIESRLGKTMKRCFWGNFPSFFIIRDMKTVRIKADIQGPYRKWQRAIIPLPIARGLGKAVSESEFDTK</sequence>
<reference evidence="5" key="1">
    <citation type="journal article" date="2014" name="Front. Microbiol.">
        <title>High frequency of phylogenetically diverse reductive dehalogenase-homologous genes in deep subseafloor sedimentary metagenomes.</title>
        <authorList>
            <person name="Kawai M."/>
            <person name="Futagami T."/>
            <person name="Toyoda A."/>
            <person name="Takaki Y."/>
            <person name="Nishi S."/>
            <person name="Hori S."/>
            <person name="Arai W."/>
            <person name="Tsubouchi T."/>
            <person name="Morono Y."/>
            <person name="Uchiyama I."/>
            <person name="Ito T."/>
            <person name="Fujiyama A."/>
            <person name="Inagaki F."/>
            <person name="Takami H."/>
        </authorList>
    </citation>
    <scope>NUCLEOTIDE SEQUENCE</scope>
    <source>
        <strain evidence="5">Expedition CK06-06</strain>
    </source>
</reference>
<organism evidence="5">
    <name type="scientific">marine sediment metagenome</name>
    <dbReference type="NCBI Taxonomy" id="412755"/>
    <lineage>
        <taxon>unclassified sequences</taxon>
        <taxon>metagenomes</taxon>
        <taxon>ecological metagenomes</taxon>
    </lineage>
</organism>
<protein>
    <recommendedName>
        <fullName evidence="1">DNA (cytosine-5-)-methyltransferase</fullName>
        <ecNumber evidence="1">2.1.1.37</ecNumber>
    </recommendedName>
</protein>
<dbReference type="EC" id="2.1.1.37" evidence="1"/>
<dbReference type="PRINTS" id="PR00105">
    <property type="entry name" value="C5METTRFRASE"/>
</dbReference>
<accession>X1F0K4</accession>
<name>X1F0K4_9ZZZZ</name>
<evidence type="ECO:0000256" key="4">
    <source>
        <dbReference type="ARBA" id="ARBA00022691"/>
    </source>
</evidence>
<dbReference type="EMBL" id="BARU01006949">
    <property type="protein sequence ID" value="GAH39156.1"/>
    <property type="molecule type" value="Genomic_DNA"/>
</dbReference>
<dbReference type="GO" id="GO:0032259">
    <property type="term" value="P:methylation"/>
    <property type="evidence" value="ECO:0007669"/>
    <property type="project" value="UniProtKB-KW"/>
</dbReference>
<dbReference type="AlphaFoldDB" id="X1F0K4"/>
<evidence type="ECO:0000313" key="5">
    <source>
        <dbReference type="EMBL" id="GAH39156.1"/>
    </source>
</evidence>
<dbReference type="PROSITE" id="PS00094">
    <property type="entry name" value="C5_MTASE_1"/>
    <property type="match status" value="1"/>
</dbReference>
<dbReference type="Gene3D" id="3.40.50.150">
    <property type="entry name" value="Vaccinia Virus protein VP39"/>
    <property type="match status" value="1"/>
</dbReference>
<dbReference type="InterPro" id="IPR018117">
    <property type="entry name" value="C5_DNA_meth_AS"/>
</dbReference>
<keyword evidence="4" id="KW-0949">S-adenosyl-L-methionine</keyword>
<keyword evidence="3" id="KW-0808">Transferase</keyword>
<gene>
    <name evidence="5" type="ORF">S03H2_13695</name>
</gene>
<comment type="caution">
    <text evidence="5">The sequence shown here is derived from an EMBL/GenBank/DDBJ whole genome shotgun (WGS) entry which is preliminary data.</text>
</comment>
<dbReference type="SUPFAM" id="SSF53335">
    <property type="entry name" value="S-adenosyl-L-methionine-dependent methyltransferases"/>
    <property type="match status" value="1"/>
</dbReference>
<dbReference type="PANTHER" id="PTHR10629">
    <property type="entry name" value="CYTOSINE-SPECIFIC METHYLTRANSFERASE"/>
    <property type="match status" value="1"/>
</dbReference>
<proteinExistence type="predicted"/>
<evidence type="ECO:0000256" key="2">
    <source>
        <dbReference type="ARBA" id="ARBA00022603"/>
    </source>
</evidence>
<dbReference type="InterPro" id="IPR050390">
    <property type="entry name" value="C5-Methyltransferase"/>
</dbReference>
<dbReference type="GO" id="GO:0003886">
    <property type="term" value="F:DNA (cytosine-5-)-methyltransferase activity"/>
    <property type="evidence" value="ECO:0007669"/>
    <property type="project" value="UniProtKB-EC"/>
</dbReference>
<evidence type="ECO:0000256" key="3">
    <source>
        <dbReference type="ARBA" id="ARBA00022679"/>
    </source>
</evidence>
<dbReference type="InterPro" id="IPR001525">
    <property type="entry name" value="C5_MeTfrase"/>
</dbReference>
<evidence type="ECO:0000256" key="1">
    <source>
        <dbReference type="ARBA" id="ARBA00011975"/>
    </source>
</evidence>